<sequence>MADIQTADELIRELYRHRKVINHLFKRKTASFDELTELADGKEKEILQAKARGMISLQEGEPARLEERLLNFVEDFLEINEDIRNYEVDESIRILKKNIYLYEIDEDSRERERYLHRIKRYLMSIGRVIRKNAGTLNNLVKQEYKTASSIELKRIKIEDHNEQAEKLLELIKNAEELLENAFFRVVPDEGLRLIVNDLKGTHLTMARHNLIALRQEIVRFINQIAELDRQHKKIIQLKKLRDLYELEVRTNVEEVFAHENALFFDTQLRFQTHLDLEYLRGDDGLDIIERVATRRQHKIRMQLQAELDIDGDLLDPQQQTMLHVDFSKLKRAFFLQNEDLLSFVKSYDFGEKMEEDQIIKIYCQVALIFEDEMDFGLAENPFDTAKQIEENGKQFAFIRPKKQEKN</sequence>
<comment type="caution">
    <text evidence="2">The sequence shown here is derived from an EMBL/GenBank/DDBJ whole genome shotgun (WGS) entry which is preliminary data.</text>
</comment>
<dbReference type="EMBL" id="JRYR02000001">
    <property type="protein sequence ID" value="OHX67723.1"/>
    <property type="molecule type" value="Genomic_DNA"/>
</dbReference>
<dbReference type="RefSeq" id="WP_044228452.1">
    <property type="nucleotide sequence ID" value="NZ_JRYR02000001.1"/>
</dbReference>
<feature type="coiled-coil region" evidence="1">
    <location>
        <begin position="150"/>
        <end position="184"/>
    </location>
</feature>
<accession>A0A1S1Z3J4</accession>
<gene>
    <name evidence="2" type="ORF">NH26_15900</name>
</gene>
<dbReference type="AlphaFoldDB" id="A0A1S1Z3J4"/>
<proteinExistence type="predicted"/>
<protein>
    <submittedName>
        <fullName evidence="2">Uncharacterized protein</fullName>
    </submittedName>
</protein>
<dbReference type="STRING" id="915059.NH26_15900"/>
<dbReference type="OrthoDB" id="9808975at2"/>
<organism evidence="2 3">
    <name type="scientific">Flammeovirga pacifica</name>
    <dbReference type="NCBI Taxonomy" id="915059"/>
    <lineage>
        <taxon>Bacteria</taxon>
        <taxon>Pseudomonadati</taxon>
        <taxon>Bacteroidota</taxon>
        <taxon>Cytophagia</taxon>
        <taxon>Cytophagales</taxon>
        <taxon>Flammeovirgaceae</taxon>
        <taxon>Flammeovirga</taxon>
    </lineage>
</organism>
<reference evidence="2 3" key="1">
    <citation type="journal article" date="2012" name="Int. J. Syst. Evol. Microbiol.">
        <title>Flammeovirga pacifica sp. nov., isolated from deep-sea sediment.</title>
        <authorList>
            <person name="Xu H."/>
            <person name="Fu Y."/>
            <person name="Yang N."/>
            <person name="Ding Z."/>
            <person name="Lai Q."/>
            <person name="Zeng R."/>
        </authorList>
    </citation>
    <scope>NUCLEOTIDE SEQUENCE [LARGE SCALE GENOMIC DNA]</scope>
    <source>
        <strain evidence="3">DSM 24597 / LMG 26175 / WPAGA1</strain>
    </source>
</reference>
<evidence type="ECO:0000313" key="2">
    <source>
        <dbReference type="EMBL" id="OHX67723.1"/>
    </source>
</evidence>
<evidence type="ECO:0000313" key="3">
    <source>
        <dbReference type="Proteomes" id="UP000179797"/>
    </source>
</evidence>
<keyword evidence="3" id="KW-1185">Reference proteome</keyword>
<dbReference type="Proteomes" id="UP000179797">
    <property type="component" value="Unassembled WGS sequence"/>
</dbReference>
<name>A0A1S1Z3J4_FLAPC</name>
<keyword evidence="1" id="KW-0175">Coiled coil</keyword>
<evidence type="ECO:0000256" key="1">
    <source>
        <dbReference type="SAM" id="Coils"/>
    </source>
</evidence>